<keyword evidence="9" id="KW-1185">Reference proteome</keyword>
<evidence type="ECO:0000256" key="4">
    <source>
        <dbReference type="ARBA" id="ARBA00022989"/>
    </source>
</evidence>
<feature type="domain" description="MASE1" evidence="7">
    <location>
        <begin position="30"/>
        <end position="291"/>
    </location>
</feature>
<evidence type="ECO:0000256" key="5">
    <source>
        <dbReference type="ARBA" id="ARBA00023136"/>
    </source>
</evidence>
<comment type="caution">
    <text evidence="8">The sequence shown here is derived from an EMBL/GenBank/DDBJ whole genome shotgun (WGS) entry which is preliminary data.</text>
</comment>
<organism evidence="8 9">
    <name type="scientific">Actinopolymorpha rutila</name>
    <dbReference type="NCBI Taxonomy" id="446787"/>
    <lineage>
        <taxon>Bacteria</taxon>
        <taxon>Bacillati</taxon>
        <taxon>Actinomycetota</taxon>
        <taxon>Actinomycetes</taxon>
        <taxon>Propionibacteriales</taxon>
        <taxon>Actinopolymorphaceae</taxon>
        <taxon>Actinopolymorpha</taxon>
    </lineage>
</organism>
<dbReference type="PANTHER" id="PTHR45530:SF3">
    <property type="entry name" value="TWO-COMPONENT SYSTEM NARL FAMILY SENSOR HISTIDINE KINASE BARA"/>
    <property type="match status" value="1"/>
</dbReference>
<accession>A0A852ZEF3</accession>
<feature type="transmembrane region" description="Helical" evidence="6">
    <location>
        <begin position="196"/>
        <end position="229"/>
    </location>
</feature>
<gene>
    <name evidence="8" type="ORF">F4554_004199</name>
</gene>
<evidence type="ECO:0000256" key="1">
    <source>
        <dbReference type="ARBA" id="ARBA00004651"/>
    </source>
</evidence>
<dbReference type="EMBL" id="JACBZH010000001">
    <property type="protein sequence ID" value="NYH91561.1"/>
    <property type="molecule type" value="Genomic_DNA"/>
</dbReference>
<feature type="transmembrane region" description="Helical" evidence="6">
    <location>
        <begin position="115"/>
        <end position="143"/>
    </location>
</feature>
<feature type="transmembrane region" description="Helical" evidence="6">
    <location>
        <begin position="155"/>
        <end position="175"/>
    </location>
</feature>
<name>A0A852ZEF3_9ACTN</name>
<evidence type="ECO:0000259" key="7">
    <source>
        <dbReference type="Pfam" id="PF05231"/>
    </source>
</evidence>
<evidence type="ECO:0000313" key="8">
    <source>
        <dbReference type="EMBL" id="NYH91561.1"/>
    </source>
</evidence>
<evidence type="ECO:0000256" key="2">
    <source>
        <dbReference type="ARBA" id="ARBA00022475"/>
    </source>
</evidence>
<dbReference type="AlphaFoldDB" id="A0A852ZEF3"/>
<reference evidence="8 9" key="1">
    <citation type="submission" date="2020-07" db="EMBL/GenBank/DDBJ databases">
        <title>Sequencing the genomes of 1000 actinobacteria strains.</title>
        <authorList>
            <person name="Klenk H.-P."/>
        </authorList>
    </citation>
    <scope>NUCLEOTIDE SEQUENCE [LARGE SCALE GENOMIC DNA]</scope>
    <source>
        <strain evidence="8 9">DSM 18448</strain>
    </source>
</reference>
<comment type="subcellular location">
    <subcellularLocation>
        <location evidence="1">Cell membrane</location>
        <topology evidence="1">Multi-pass membrane protein</topology>
    </subcellularLocation>
</comment>
<evidence type="ECO:0000256" key="3">
    <source>
        <dbReference type="ARBA" id="ARBA00022692"/>
    </source>
</evidence>
<evidence type="ECO:0000313" key="9">
    <source>
        <dbReference type="Proteomes" id="UP000579605"/>
    </source>
</evidence>
<dbReference type="InterPro" id="IPR007895">
    <property type="entry name" value="MASE1"/>
</dbReference>
<proteinExistence type="predicted"/>
<dbReference type="GO" id="GO:0005886">
    <property type="term" value="C:plasma membrane"/>
    <property type="evidence" value="ECO:0007669"/>
    <property type="project" value="UniProtKB-SubCell"/>
</dbReference>
<dbReference type="PANTHER" id="PTHR45530">
    <property type="entry name" value="SENSORY TRANSDUCTION HISTIDINE KINASE"/>
    <property type="match status" value="1"/>
</dbReference>
<keyword evidence="2" id="KW-1003">Cell membrane</keyword>
<sequence>MDRYEGRLLRRPLLVVLLNLGLAAVLYGSAQIGLVIGLERGPISPFWPPTGIAVAAVLVLGAEMWPGILLGSGIVNVFTGPAATAVPTAAGTTLACLTAYWALRRIGFRVELDRLNDALALVFLAAFGAMLVSSTVGVALMLLSGQVSLGSAVPVWLTWWTGDVMGVLIVTPLLLTLIKLPWRRYRYVDSERLMEIALLMVGSVGIMLVGEKVLGVSFLAFPLLVLAAWRFQLPGAAPVGLLVSAVAIHAAVYGTGSFAGHDLLYKMLILQTFNGSIALTGLLLSVAITERNRTRVELERTCARLGDVIEHIDRAMRPDRASPLRHWAEEKQAAPKGRS</sequence>
<feature type="transmembrane region" description="Helical" evidence="6">
    <location>
        <begin position="268"/>
        <end position="288"/>
    </location>
</feature>
<feature type="transmembrane region" description="Helical" evidence="6">
    <location>
        <begin position="12"/>
        <end position="38"/>
    </location>
</feature>
<dbReference type="Pfam" id="PF05231">
    <property type="entry name" value="MASE1"/>
    <property type="match status" value="1"/>
</dbReference>
<feature type="transmembrane region" description="Helical" evidence="6">
    <location>
        <begin position="50"/>
        <end position="70"/>
    </location>
</feature>
<feature type="transmembrane region" description="Helical" evidence="6">
    <location>
        <begin position="235"/>
        <end position="256"/>
    </location>
</feature>
<keyword evidence="4 6" id="KW-1133">Transmembrane helix</keyword>
<feature type="transmembrane region" description="Helical" evidence="6">
    <location>
        <begin position="82"/>
        <end position="103"/>
    </location>
</feature>
<protein>
    <submittedName>
        <fullName evidence="8">Integral membrane sensor domain MASE1</fullName>
    </submittedName>
</protein>
<keyword evidence="5 6" id="KW-0472">Membrane</keyword>
<dbReference type="Proteomes" id="UP000579605">
    <property type="component" value="Unassembled WGS sequence"/>
</dbReference>
<evidence type="ECO:0000256" key="6">
    <source>
        <dbReference type="SAM" id="Phobius"/>
    </source>
</evidence>
<keyword evidence="3 6" id="KW-0812">Transmembrane</keyword>
<dbReference type="RefSeq" id="WP_202889396.1">
    <property type="nucleotide sequence ID" value="NZ_BAAARR010000001.1"/>
</dbReference>